<dbReference type="CDD" id="cd00086">
    <property type="entry name" value="homeodomain"/>
    <property type="match status" value="1"/>
</dbReference>
<dbReference type="AlphaFoldDB" id="E3M1V4"/>
<evidence type="ECO:0000256" key="2">
    <source>
        <dbReference type="PROSITE-ProRule" id="PRU00108"/>
    </source>
</evidence>
<dbReference type="KEGG" id="crq:GCK72_006867"/>
<dbReference type="EMBL" id="DS268421">
    <property type="protein sequence ID" value="EFO88620.1"/>
    <property type="molecule type" value="Genomic_DNA"/>
</dbReference>
<dbReference type="SMART" id="SM00389">
    <property type="entry name" value="HOX"/>
    <property type="match status" value="1"/>
</dbReference>
<dbReference type="Proteomes" id="UP000008281">
    <property type="component" value="Unassembled WGS sequence"/>
</dbReference>
<dbReference type="InterPro" id="IPR009057">
    <property type="entry name" value="Homeodomain-like_sf"/>
</dbReference>
<dbReference type="HOGENOM" id="CLU_1620570_0_0_1"/>
<dbReference type="OrthoDB" id="5870495at2759"/>
<dbReference type="InParanoid" id="E3M1V4"/>
<dbReference type="Pfam" id="PF00046">
    <property type="entry name" value="Homeodomain"/>
    <property type="match status" value="1"/>
</dbReference>
<keyword evidence="2 3" id="KW-0539">Nucleus</keyword>
<dbReference type="GO" id="GO:0003677">
    <property type="term" value="F:DNA binding"/>
    <property type="evidence" value="ECO:0007669"/>
    <property type="project" value="UniProtKB-UniRule"/>
</dbReference>
<organism evidence="6">
    <name type="scientific">Caenorhabditis remanei</name>
    <name type="common">Caenorhabditis vulgaris</name>
    <dbReference type="NCBI Taxonomy" id="31234"/>
    <lineage>
        <taxon>Eukaryota</taxon>
        <taxon>Metazoa</taxon>
        <taxon>Ecdysozoa</taxon>
        <taxon>Nematoda</taxon>
        <taxon>Chromadorea</taxon>
        <taxon>Rhabditida</taxon>
        <taxon>Rhabditina</taxon>
        <taxon>Rhabditomorpha</taxon>
        <taxon>Rhabditoidea</taxon>
        <taxon>Rhabditidae</taxon>
        <taxon>Peloderinae</taxon>
        <taxon>Caenorhabditis</taxon>
    </lineage>
</organism>
<evidence type="ECO:0000259" key="4">
    <source>
        <dbReference type="PROSITE" id="PS50071"/>
    </source>
</evidence>
<evidence type="ECO:0000256" key="3">
    <source>
        <dbReference type="RuleBase" id="RU000682"/>
    </source>
</evidence>
<keyword evidence="2 3" id="KW-0238">DNA-binding</keyword>
<protein>
    <recommendedName>
        <fullName evidence="4">Homeobox domain-containing protein</fullName>
    </recommendedName>
</protein>
<proteinExistence type="predicted"/>
<comment type="subcellular location">
    <subcellularLocation>
        <location evidence="1 2 3">Nucleus</location>
    </subcellularLocation>
</comment>
<dbReference type="GO" id="GO:0005634">
    <property type="term" value="C:nucleus"/>
    <property type="evidence" value="ECO:0007669"/>
    <property type="project" value="UniProtKB-SubCell"/>
</dbReference>
<dbReference type="CTD" id="9803853"/>
<keyword evidence="2 3" id="KW-0371">Homeobox</keyword>
<dbReference type="SUPFAM" id="SSF46689">
    <property type="entry name" value="Homeodomain-like"/>
    <property type="match status" value="1"/>
</dbReference>
<dbReference type="STRING" id="31234.E3M1V4"/>
<reference evidence="5" key="1">
    <citation type="submission" date="2007-07" db="EMBL/GenBank/DDBJ databases">
        <title>PCAP assembly of the Caenorhabditis remanei genome.</title>
        <authorList>
            <consortium name="The Caenorhabditis remanei Sequencing Consortium"/>
            <person name="Wilson R.K."/>
        </authorList>
    </citation>
    <scope>NUCLEOTIDE SEQUENCE [LARGE SCALE GENOMIC DNA]</scope>
    <source>
        <strain evidence="5">PB4641</strain>
    </source>
</reference>
<evidence type="ECO:0000313" key="5">
    <source>
        <dbReference type="EMBL" id="EFO88620.1"/>
    </source>
</evidence>
<feature type="DNA-binding region" description="Homeobox" evidence="2">
    <location>
        <begin position="79"/>
        <end position="130"/>
    </location>
</feature>
<keyword evidence="6" id="KW-1185">Reference proteome</keyword>
<accession>E3M1V4</accession>
<sequence length="164" mass="19447">MSYFVSFIEAENEMWESLKTSNDVLHDYYHKFGVQWIHDNKNRLMNLTGKSITHIENVLRLYRNEDRATGQTIKAFSYTPEQRERLFEAFNLNLSISPVEIGELSDKTGLTRSQITSWFSKQRKIQNGTVVKKKRRARPAYFSIENILSDKFPEKKKKKMMKFI</sequence>
<dbReference type="PROSITE" id="PS50071">
    <property type="entry name" value="HOMEOBOX_2"/>
    <property type="match status" value="1"/>
</dbReference>
<dbReference type="RefSeq" id="XP_003109831.2">
    <property type="nucleotide sequence ID" value="XM_003109783.2"/>
</dbReference>
<feature type="domain" description="Homeobox" evidence="4">
    <location>
        <begin position="77"/>
        <end position="129"/>
    </location>
</feature>
<dbReference type="InterPro" id="IPR001356">
    <property type="entry name" value="HD"/>
</dbReference>
<dbReference type="FunCoup" id="E3M1V4">
    <property type="interactions" value="1"/>
</dbReference>
<gene>
    <name evidence="5" type="ORF">CRE_06380</name>
</gene>
<dbReference type="GeneID" id="9803853"/>
<name>E3M1V4_CAERE</name>
<dbReference type="Gene3D" id="1.10.10.60">
    <property type="entry name" value="Homeodomain-like"/>
    <property type="match status" value="1"/>
</dbReference>
<evidence type="ECO:0000256" key="1">
    <source>
        <dbReference type="ARBA" id="ARBA00004123"/>
    </source>
</evidence>
<evidence type="ECO:0000313" key="6">
    <source>
        <dbReference type="Proteomes" id="UP000008281"/>
    </source>
</evidence>